<sequence>MRRKGLISSTAEKERKKVKITAFDFDEKQYTEKDIPLNQCIIYKDKPTVTWINVDGIHDQAAVKQLCSCYGLNELVAEQIIDNTQKPKIEDFGEYLFIILKMFLYNKETSTIISEQISLIVGPSYVITFQERDLEDDVFDAVRKRIRTPGTKVRNSRPDYLAYRLIDAIIDYYFAILEVTGEQIEKVEQEAISHPNKSTLIHMQRARKEMIFLRKAIWPVREIMNSLQRGESKLISVDVQKHMRTLYEHTIQVMDNIETLRDTMSSLLDIYLSSISNKLNEVMKILTMISTIFMPLTFLVGIYGMNFRYIPEFDWAYGYPMVWLIMLTIVAAMLYFFKKRNWF</sequence>
<comment type="function">
    <text evidence="8">Mediates influx of magnesium ions.</text>
</comment>
<dbReference type="SUPFAM" id="SSF143865">
    <property type="entry name" value="CorA soluble domain-like"/>
    <property type="match status" value="1"/>
</dbReference>
<dbReference type="InterPro" id="IPR004488">
    <property type="entry name" value="Mg/Co-transport_prot_CorA"/>
</dbReference>
<keyword evidence="5 8" id="KW-0812">Transmembrane</keyword>
<keyword evidence="4 8" id="KW-1003">Cell membrane</keyword>
<dbReference type="GO" id="GO:0015087">
    <property type="term" value="F:cobalt ion transmembrane transporter activity"/>
    <property type="evidence" value="ECO:0007669"/>
    <property type="project" value="UniProtKB-UniRule"/>
</dbReference>
<keyword evidence="6 8" id="KW-1133">Transmembrane helix</keyword>
<dbReference type="Pfam" id="PF01544">
    <property type="entry name" value="CorA"/>
    <property type="match status" value="1"/>
</dbReference>
<dbReference type="InterPro" id="IPR045863">
    <property type="entry name" value="CorA_TM1_TM2"/>
</dbReference>
<gene>
    <name evidence="8" type="primary">corA</name>
    <name evidence="9" type="ORF">A2311_01250</name>
</gene>
<evidence type="ECO:0000256" key="4">
    <source>
        <dbReference type="ARBA" id="ARBA00022475"/>
    </source>
</evidence>
<dbReference type="GO" id="GO:0005886">
    <property type="term" value="C:plasma membrane"/>
    <property type="evidence" value="ECO:0007669"/>
    <property type="project" value="UniProtKB-SubCell"/>
</dbReference>
<accession>A0A1F4TNV6</accession>
<protein>
    <recommendedName>
        <fullName evidence="8">Magnesium transport protein CorA</fullName>
    </recommendedName>
</protein>
<dbReference type="CDD" id="cd12828">
    <property type="entry name" value="TmCorA-like_1"/>
    <property type="match status" value="1"/>
</dbReference>
<evidence type="ECO:0000256" key="1">
    <source>
        <dbReference type="ARBA" id="ARBA00004651"/>
    </source>
</evidence>
<dbReference type="InterPro" id="IPR002523">
    <property type="entry name" value="MgTranspt_CorA/ZnTranspt_ZntB"/>
</dbReference>
<dbReference type="GO" id="GO:0000287">
    <property type="term" value="F:magnesium ion binding"/>
    <property type="evidence" value="ECO:0007669"/>
    <property type="project" value="TreeGrafter"/>
</dbReference>
<evidence type="ECO:0000256" key="3">
    <source>
        <dbReference type="ARBA" id="ARBA00022448"/>
    </source>
</evidence>
<evidence type="ECO:0000256" key="7">
    <source>
        <dbReference type="ARBA" id="ARBA00023136"/>
    </source>
</evidence>
<organism evidence="9 10">
    <name type="scientific">candidate division WOR-1 bacterium RIFOXYB2_FULL_48_7</name>
    <dbReference type="NCBI Taxonomy" id="1802583"/>
    <lineage>
        <taxon>Bacteria</taxon>
        <taxon>Bacillati</taxon>
        <taxon>Saganbacteria</taxon>
    </lineage>
</organism>
<dbReference type="SUPFAM" id="SSF144083">
    <property type="entry name" value="Magnesium transport protein CorA, transmembrane region"/>
    <property type="match status" value="1"/>
</dbReference>
<evidence type="ECO:0000256" key="6">
    <source>
        <dbReference type="ARBA" id="ARBA00022989"/>
    </source>
</evidence>
<dbReference type="GO" id="GO:0015095">
    <property type="term" value="F:magnesium ion transmembrane transporter activity"/>
    <property type="evidence" value="ECO:0007669"/>
    <property type="project" value="UniProtKB-UniRule"/>
</dbReference>
<evidence type="ECO:0000256" key="8">
    <source>
        <dbReference type="RuleBase" id="RU362010"/>
    </source>
</evidence>
<comment type="subcellular location">
    <subcellularLocation>
        <location evidence="1">Cell membrane</location>
        <topology evidence="1">Multi-pass membrane protein</topology>
    </subcellularLocation>
    <subcellularLocation>
        <location evidence="8">Membrane</location>
        <topology evidence="8">Multi-pass membrane protein</topology>
    </subcellularLocation>
</comment>
<name>A0A1F4TNV6_UNCSA</name>
<dbReference type="PANTHER" id="PTHR46494">
    <property type="entry name" value="CORA FAMILY METAL ION TRANSPORTER (EUROFUNG)"/>
    <property type="match status" value="1"/>
</dbReference>
<dbReference type="EMBL" id="MEUF01000046">
    <property type="protein sequence ID" value="OGC34307.1"/>
    <property type="molecule type" value="Genomic_DNA"/>
</dbReference>
<dbReference type="GO" id="GO:0050897">
    <property type="term" value="F:cobalt ion binding"/>
    <property type="evidence" value="ECO:0007669"/>
    <property type="project" value="TreeGrafter"/>
</dbReference>
<keyword evidence="3 8" id="KW-0813">Transport</keyword>
<dbReference type="FunFam" id="1.20.58.340:FF:000012">
    <property type="entry name" value="Magnesium transport protein CorA"/>
    <property type="match status" value="1"/>
</dbReference>
<keyword evidence="8" id="KW-0406">Ion transport</keyword>
<dbReference type="Proteomes" id="UP000178951">
    <property type="component" value="Unassembled WGS sequence"/>
</dbReference>
<dbReference type="InterPro" id="IPR045861">
    <property type="entry name" value="CorA_cytoplasmic_dom"/>
</dbReference>
<reference evidence="9 10" key="1">
    <citation type="journal article" date="2016" name="Nat. Commun.">
        <title>Thousands of microbial genomes shed light on interconnected biogeochemical processes in an aquifer system.</title>
        <authorList>
            <person name="Anantharaman K."/>
            <person name="Brown C.T."/>
            <person name="Hug L.A."/>
            <person name="Sharon I."/>
            <person name="Castelle C.J."/>
            <person name="Probst A.J."/>
            <person name="Thomas B.C."/>
            <person name="Singh A."/>
            <person name="Wilkins M.J."/>
            <person name="Karaoz U."/>
            <person name="Brodie E.L."/>
            <person name="Williams K.H."/>
            <person name="Hubbard S.S."/>
            <person name="Banfield J.F."/>
        </authorList>
    </citation>
    <scope>NUCLEOTIDE SEQUENCE [LARGE SCALE GENOMIC DNA]</scope>
</reference>
<dbReference type="Gene3D" id="3.30.460.20">
    <property type="entry name" value="CorA soluble domain-like"/>
    <property type="match status" value="1"/>
</dbReference>
<proteinExistence type="inferred from homology"/>
<dbReference type="Gene3D" id="1.20.58.340">
    <property type="entry name" value="Magnesium transport protein CorA, transmembrane region"/>
    <property type="match status" value="2"/>
</dbReference>
<evidence type="ECO:0000256" key="2">
    <source>
        <dbReference type="ARBA" id="ARBA00009765"/>
    </source>
</evidence>
<evidence type="ECO:0000313" key="9">
    <source>
        <dbReference type="EMBL" id="OGC34307.1"/>
    </source>
</evidence>
<evidence type="ECO:0000313" key="10">
    <source>
        <dbReference type="Proteomes" id="UP000178951"/>
    </source>
</evidence>
<feature type="transmembrane region" description="Helical" evidence="8">
    <location>
        <begin position="285"/>
        <end position="305"/>
    </location>
</feature>
<dbReference type="PANTHER" id="PTHR46494:SF1">
    <property type="entry name" value="CORA FAMILY METAL ION TRANSPORTER (EUROFUNG)"/>
    <property type="match status" value="1"/>
</dbReference>
<evidence type="ECO:0000256" key="5">
    <source>
        <dbReference type="ARBA" id="ARBA00022692"/>
    </source>
</evidence>
<keyword evidence="7 8" id="KW-0472">Membrane</keyword>
<dbReference type="AlphaFoldDB" id="A0A1F4TNV6"/>
<comment type="caution">
    <text evidence="9">The sequence shown here is derived from an EMBL/GenBank/DDBJ whole genome shotgun (WGS) entry which is preliminary data.</text>
</comment>
<dbReference type="NCBIfam" id="TIGR00383">
    <property type="entry name" value="corA"/>
    <property type="match status" value="1"/>
</dbReference>
<feature type="transmembrane region" description="Helical" evidence="8">
    <location>
        <begin position="317"/>
        <end position="337"/>
    </location>
</feature>
<comment type="similarity">
    <text evidence="2 8">Belongs to the CorA metal ion transporter (MIT) (TC 1.A.35) family.</text>
</comment>
<keyword evidence="8" id="KW-0460">Magnesium</keyword>
<dbReference type="STRING" id="1802583.A2311_01250"/>